<dbReference type="Proteomes" id="UP000784294">
    <property type="component" value="Unassembled WGS sequence"/>
</dbReference>
<protein>
    <submittedName>
        <fullName evidence="1">Uncharacterized protein</fullName>
    </submittedName>
</protein>
<comment type="caution">
    <text evidence="1">The sequence shown here is derived from an EMBL/GenBank/DDBJ whole genome shotgun (WGS) entry which is preliminary data.</text>
</comment>
<proteinExistence type="predicted"/>
<dbReference type="EMBL" id="CAAALY010102816">
    <property type="protein sequence ID" value="VEL29401.1"/>
    <property type="molecule type" value="Genomic_DNA"/>
</dbReference>
<organism evidence="1 2">
    <name type="scientific">Protopolystoma xenopodis</name>
    <dbReference type="NCBI Taxonomy" id="117903"/>
    <lineage>
        <taxon>Eukaryota</taxon>
        <taxon>Metazoa</taxon>
        <taxon>Spiralia</taxon>
        <taxon>Lophotrochozoa</taxon>
        <taxon>Platyhelminthes</taxon>
        <taxon>Monogenea</taxon>
        <taxon>Polyopisthocotylea</taxon>
        <taxon>Polystomatidea</taxon>
        <taxon>Polystomatidae</taxon>
        <taxon>Protopolystoma</taxon>
    </lineage>
</organism>
<sequence length="81" mass="8979">MLNPPRDSLLESACHHRLESTLTPQTVLRSGHLIHPPSALHLTLCLTGSRSHLRPSSSFSYTLLNSISPNYPTMRMPISTC</sequence>
<name>A0A448X6K8_9PLAT</name>
<evidence type="ECO:0000313" key="1">
    <source>
        <dbReference type="EMBL" id="VEL29401.1"/>
    </source>
</evidence>
<dbReference type="AlphaFoldDB" id="A0A448X6K8"/>
<reference evidence="1" key="1">
    <citation type="submission" date="2018-11" db="EMBL/GenBank/DDBJ databases">
        <authorList>
            <consortium name="Pathogen Informatics"/>
        </authorList>
    </citation>
    <scope>NUCLEOTIDE SEQUENCE</scope>
</reference>
<keyword evidence="2" id="KW-1185">Reference proteome</keyword>
<gene>
    <name evidence="1" type="ORF">PXEA_LOCUS22841</name>
</gene>
<evidence type="ECO:0000313" key="2">
    <source>
        <dbReference type="Proteomes" id="UP000784294"/>
    </source>
</evidence>
<accession>A0A448X6K8</accession>